<dbReference type="AlphaFoldDB" id="A0A2P5AE17"/>
<reference evidence="2" key="1">
    <citation type="submission" date="2016-06" db="EMBL/GenBank/DDBJ databases">
        <title>Parallel loss of symbiosis genes in relatives of nitrogen-fixing non-legume Parasponia.</title>
        <authorList>
            <person name="Van Velzen R."/>
            <person name="Holmer R."/>
            <person name="Bu F."/>
            <person name="Rutten L."/>
            <person name="Van Zeijl A."/>
            <person name="Liu W."/>
            <person name="Santuari L."/>
            <person name="Cao Q."/>
            <person name="Sharma T."/>
            <person name="Shen D."/>
            <person name="Roswanjaya Y."/>
            <person name="Wardhani T."/>
            <person name="Kalhor M.S."/>
            <person name="Jansen J."/>
            <person name="Van den Hoogen J."/>
            <person name="Gungor B."/>
            <person name="Hartog M."/>
            <person name="Hontelez J."/>
            <person name="Verver J."/>
            <person name="Yang W.-C."/>
            <person name="Schijlen E."/>
            <person name="Repin R."/>
            <person name="Schilthuizen M."/>
            <person name="Schranz E."/>
            <person name="Heidstra R."/>
            <person name="Miyata K."/>
            <person name="Fedorova E."/>
            <person name="Kohlen W."/>
            <person name="Bisseling T."/>
            <person name="Smit S."/>
            <person name="Geurts R."/>
        </authorList>
    </citation>
    <scope>NUCLEOTIDE SEQUENCE [LARGE SCALE GENOMIC DNA]</scope>
    <source>
        <strain evidence="2">cv. WU1-14</strain>
    </source>
</reference>
<dbReference type="Proteomes" id="UP000237105">
    <property type="component" value="Unassembled WGS sequence"/>
</dbReference>
<comment type="caution">
    <text evidence="1">The sequence shown here is derived from an EMBL/GenBank/DDBJ whole genome shotgun (WGS) entry which is preliminary data.</text>
</comment>
<organism evidence="1 2">
    <name type="scientific">Parasponia andersonii</name>
    <name type="common">Sponia andersonii</name>
    <dbReference type="NCBI Taxonomy" id="3476"/>
    <lineage>
        <taxon>Eukaryota</taxon>
        <taxon>Viridiplantae</taxon>
        <taxon>Streptophyta</taxon>
        <taxon>Embryophyta</taxon>
        <taxon>Tracheophyta</taxon>
        <taxon>Spermatophyta</taxon>
        <taxon>Magnoliopsida</taxon>
        <taxon>eudicotyledons</taxon>
        <taxon>Gunneridae</taxon>
        <taxon>Pentapetalae</taxon>
        <taxon>rosids</taxon>
        <taxon>fabids</taxon>
        <taxon>Rosales</taxon>
        <taxon>Cannabaceae</taxon>
        <taxon>Parasponia</taxon>
    </lineage>
</organism>
<keyword evidence="2" id="KW-1185">Reference proteome</keyword>
<name>A0A2P5AE17_PARAD</name>
<sequence length="165" mass="19970">MNWDLDRASMCAFDGLTEFNEDSMVFDKDFCKFDKKYFDEFRRLVFRWFSITIRLISMHTNFDAFDKDLSRIFDYFDCHYKHFITISTCFDALWHLFDKDLKRISNYFDDPFKHIDTNSTVSMIIETSRFDFKCCSPPSRTKLRVATAKSKRASLRRIQHRINPR</sequence>
<dbReference type="EMBL" id="JXTB01000643">
    <property type="protein sequence ID" value="PON34774.1"/>
    <property type="molecule type" value="Genomic_DNA"/>
</dbReference>
<accession>A0A2P5AE17</accession>
<gene>
    <name evidence="1" type="ORF">PanWU01x14_341640</name>
</gene>
<protein>
    <submittedName>
        <fullName evidence="1">Uncharacterized protein</fullName>
    </submittedName>
</protein>
<evidence type="ECO:0000313" key="1">
    <source>
        <dbReference type="EMBL" id="PON34774.1"/>
    </source>
</evidence>
<evidence type="ECO:0000313" key="2">
    <source>
        <dbReference type="Proteomes" id="UP000237105"/>
    </source>
</evidence>
<proteinExistence type="predicted"/>